<organism evidence="17 18">
    <name type="scientific">Leptothrix ochracea L12</name>
    <dbReference type="NCBI Taxonomy" id="735332"/>
    <lineage>
        <taxon>Bacteria</taxon>
        <taxon>Pseudomonadati</taxon>
        <taxon>Pseudomonadota</taxon>
        <taxon>Betaproteobacteria</taxon>
        <taxon>Burkholderiales</taxon>
        <taxon>Sphaerotilaceae</taxon>
        <taxon>Leptothrix</taxon>
    </lineage>
</organism>
<feature type="active site" evidence="11">
    <location>
        <position position="283"/>
    </location>
</feature>
<feature type="transmembrane region" description="Helical" evidence="14">
    <location>
        <begin position="67"/>
        <end position="86"/>
    </location>
</feature>
<dbReference type="EMBL" id="JH660689">
    <property type="protein sequence ID" value="EIM31373.1"/>
    <property type="molecule type" value="Genomic_DNA"/>
</dbReference>
<keyword evidence="9 13" id="KW-0482">Metalloprotease</keyword>
<evidence type="ECO:0000256" key="2">
    <source>
        <dbReference type="ARBA" id="ARBA00022670"/>
    </source>
</evidence>
<evidence type="ECO:0000259" key="16">
    <source>
        <dbReference type="Pfam" id="PF16491"/>
    </source>
</evidence>
<feature type="transmembrane region" description="Helical" evidence="14">
    <location>
        <begin position="180"/>
        <end position="199"/>
    </location>
</feature>
<feature type="binding site" evidence="12">
    <location>
        <position position="282"/>
    </location>
    <ligand>
        <name>Zn(2+)</name>
        <dbReference type="ChEBI" id="CHEBI:29105"/>
        <note>catalytic</note>
    </ligand>
</feature>
<reference evidence="17 18" key="1">
    <citation type="submission" date="2012-04" db="EMBL/GenBank/DDBJ databases">
        <title>Improved High-Quality Draft sequence of Leptothrix ochracea L12.</title>
        <authorList>
            <consortium name="US DOE Joint Genome Institute"/>
            <person name="Lucas S."/>
            <person name="Han J."/>
            <person name="Lapidus A."/>
            <person name="Cheng J.-F."/>
            <person name="Goodwin L."/>
            <person name="Pitluck S."/>
            <person name="Peters L."/>
            <person name="Zeytun A."/>
            <person name="Detter J.C."/>
            <person name="Han C."/>
            <person name="Tapia R."/>
            <person name="Land M."/>
            <person name="Hauser L."/>
            <person name="Kyrpides N."/>
            <person name="Ivanova N."/>
            <person name="Pagani I."/>
            <person name="Stepanauskas R."/>
            <person name="Masland D."/>
            <person name="Poulton N."/>
            <person name="Emerson D."/>
            <person name="Fleming E."/>
            <person name="Woyke T."/>
        </authorList>
    </citation>
    <scope>NUCLEOTIDE SEQUENCE [LARGE SCALE GENOMIC DNA]</scope>
    <source>
        <strain evidence="17 18">L12</strain>
    </source>
</reference>
<dbReference type="PANTHER" id="PTHR10120">
    <property type="entry name" value="CAAX PRENYL PROTEASE 1"/>
    <property type="match status" value="1"/>
</dbReference>
<dbReference type="CDD" id="cd07343">
    <property type="entry name" value="M48A_Zmpste24p_like"/>
    <property type="match status" value="1"/>
</dbReference>
<dbReference type="OrthoDB" id="9781930at2"/>
<evidence type="ECO:0000256" key="9">
    <source>
        <dbReference type="ARBA" id="ARBA00023049"/>
    </source>
</evidence>
<feature type="transmembrane region" description="Helical" evidence="14">
    <location>
        <begin position="334"/>
        <end position="353"/>
    </location>
</feature>
<dbReference type="Gene3D" id="3.30.2010.10">
    <property type="entry name" value="Metalloproteases ('zincins'), catalytic domain"/>
    <property type="match status" value="1"/>
</dbReference>
<protein>
    <submittedName>
        <fullName evidence="17">Zn-dependent protease with chaperone function</fullName>
    </submittedName>
</protein>
<feature type="domain" description="CAAX prenyl protease 1 N-terminal" evidence="16">
    <location>
        <begin position="28"/>
        <end position="209"/>
    </location>
</feature>
<dbReference type="Pfam" id="PF16491">
    <property type="entry name" value="Peptidase_M48_N"/>
    <property type="match status" value="1"/>
</dbReference>
<evidence type="ECO:0000256" key="4">
    <source>
        <dbReference type="ARBA" id="ARBA00022723"/>
    </source>
</evidence>
<gene>
    <name evidence="17" type="ORF">LepocDRAFT_00001000</name>
</gene>
<evidence type="ECO:0000256" key="13">
    <source>
        <dbReference type="RuleBase" id="RU003983"/>
    </source>
</evidence>
<accession>I4Z581</accession>
<dbReference type="GO" id="GO:0004222">
    <property type="term" value="F:metalloendopeptidase activity"/>
    <property type="evidence" value="ECO:0007669"/>
    <property type="project" value="InterPro"/>
</dbReference>
<comment type="cofactor">
    <cofactor evidence="12 13">
        <name>Zn(2+)</name>
        <dbReference type="ChEBI" id="CHEBI:29105"/>
    </cofactor>
    <text evidence="12 13">Binds 1 zinc ion per subunit.</text>
</comment>
<dbReference type="GO" id="GO:0071586">
    <property type="term" value="P:CAAX-box protein processing"/>
    <property type="evidence" value="ECO:0007669"/>
    <property type="project" value="InterPro"/>
</dbReference>
<proteinExistence type="inferred from homology"/>
<keyword evidence="5 13" id="KW-0378">Hydrolase</keyword>
<dbReference type="AlphaFoldDB" id="I4Z581"/>
<feature type="binding site" evidence="12">
    <location>
        <position position="364"/>
    </location>
    <ligand>
        <name>Zn(2+)</name>
        <dbReference type="ChEBI" id="CHEBI:29105"/>
        <note>catalytic</note>
    </ligand>
</feature>
<dbReference type="InterPro" id="IPR001915">
    <property type="entry name" value="Peptidase_M48"/>
</dbReference>
<keyword evidence="3 14" id="KW-0812">Transmembrane</keyword>
<evidence type="ECO:0000313" key="18">
    <source>
        <dbReference type="Proteomes" id="UP000053899"/>
    </source>
</evidence>
<dbReference type="FunFam" id="3.30.2010.10:FF:000002">
    <property type="entry name" value="CAAX prenyl protease"/>
    <property type="match status" value="1"/>
</dbReference>
<comment type="similarity">
    <text evidence="13">Belongs to the peptidase M48 family.</text>
</comment>
<keyword evidence="10 14" id="KW-0472">Membrane</keyword>
<dbReference type="Pfam" id="PF01435">
    <property type="entry name" value="Peptidase_M48"/>
    <property type="match status" value="1"/>
</dbReference>
<feature type="transmembrane region" description="Helical" evidence="14">
    <location>
        <begin position="6"/>
        <end position="26"/>
    </location>
</feature>
<feature type="transmembrane region" description="Helical" evidence="14">
    <location>
        <begin position="296"/>
        <end position="314"/>
    </location>
</feature>
<evidence type="ECO:0000256" key="6">
    <source>
        <dbReference type="ARBA" id="ARBA00022824"/>
    </source>
</evidence>
<evidence type="ECO:0000256" key="14">
    <source>
        <dbReference type="SAM" id="Phobius"/>
    </source>
</evidence>
<dbReference type="GO" id="GO:0046872">
    <property type="term" value="F:metal ion binding"/>
    <property type="evidence" value="ECO:0007669"/>
    <property type="project" value="UniProtKB-KW"/>
</dbReference>
<dbReference type="Proteomes" id="UP000053899">
    <property type="component" value="Unassembled WGS sequence"/>
</dbReference>
<keyword evidence="4 12" id="KW-0479">Metal-binding</keyword>
<evidence type="ECO:0000256" key="8">
    <source>
        <dbReference type="ARBA" id="ARBA00022989"/>
    </source>
</evidence>
<dbReference type="RefSeq" id="WP_009453548.1">
    <property type="nucleotide sequence ID" value="NZ_JH660689.1"/>
</dbReference>
<evidence type="ECO:0000256" key="10">
    <source>
        <dbReference type="ARBA" id="ARBA00023136"/>
    </source>
</evidence>
<evidence type="ECO:0000256" key="3">
    <source>
        <dbReference type="ARBA" id="ARBA00022692"/>
    </source>
</evidence>
<name>I4Z581_9BURK</name>
<feature type="binding site" evidence="12">
    <location>
        <position position="286"/>
    </location>
    <ligand>
        <name>Zn(2+)</name>
        <dbReference type="ChEBI" id="CHEBI:29105"/>
        <note>catalytic</note>
    </ligand>
</feature>
<comment type="subcellular location">
    <subcellularLocation>
        <location evidence="1">Endoplasmic reticulum membrane</location>
        <topology evidence="1">Multi-pass membrane protein</topology>
    </subcellularLocation>
</comment>
<evidence type="ECO:0000259" key="15">
    <source>
        <dbReference type="Pfam" id="PF01435"/>
    </source>
</evidence>
<evidence type="ECO:0000313" key="17">
    <source>
        <dbReference type="EMBL" id="EIM31373.1"/>
    </source>
</evidence>
<feature type="active site" description="Proton donor" evidence="11">
    <location>
        <position position="368"/>
    </location>
</feature>
<feature type="transmembrane region" description="Helical" evidence="14">
    <location>
        <begin position="106"/>
        <end position="131"/>
    </location>
</feature>
<evidence type="ECO:0000256" key="12">
    <source>
        <dbReference type="PIRSR" id="PIRSR627057-2"/>
    </source>
</evidence>
<keyword evidence="7 12" id="KW-0862">Zinc</keyword>
<keyword evidence="6" id="KW-0256">Endoplasmic reticulum</keyword>
<evidence type="ECO:0000256" key="5">
    <source>
        <dbReference type="ARBA" id="ARBA00022801"/>
    </source>
</evidence>
<feature type="transmembrane region" description="Helical" evidence="14">
    <location>
        <begin position="152"/>
        <end position="174"/>
    </location>
</feature>
<evidence type="ECO:0000256" key="7">
    <source>
        <dbReference type="ARBA" id="ARBA00022833"/>
    </source>
</evidence>
<keyword evidence="18" id="KW-1185">Reference proteome</keyword>
<dbReference type="GeneID" id="92352325"/>
<dbReference type="HOGENOM" id="CLU_025947_1_0_4"/>
<feature type="domain" description="Peptidase M48" evidence="15">
    <location>
        <begin position="212"/>
        <end position="418"/>
    </location>
</feature>
<keyword evidence="8 14" id="KW-1133">Transmembrane helix</keyword>
<evidence type="ECO:0000256" key="11">
    <source>
        <dbReference type="PIRSR" id="PIRSR627057-1"/>
    </source>
</evidence>
<sequence>MSALFFTLAFAVALATVLVLRMMLVTRQIRHVAKHRGAVPPDFVGAVSLAAHQKAADYTIARQRFDLLTAAWSAMVLVGWTLLGGLDALNVSLREVLQPRWGELAYEVGLIAAVSAIGGLLDLPFEAWRTFKLEQRFGFNRSTPALWWRDQLVQSLVGMVIGLPLAALVLWLMASMGALWWLWAFAALAAFILLMQGLYPTVIAPLFNKFTPLDDPELKRRVEGLMQRCGFRAQGFYVMDGSRRSAHANAYFTGFGPVKRVVFFDTLLKRLTPSEVEAVLAHELGHFHHRHVQQRMVTMLGLWLGTLALIGWLMDQPNFYLGLGVVPNMVAPNHAVALLLMMMVGPVFSFLLGPLMSAASRRHEYQADAYAGQQSNRGDLASALVKLFDDNASTLTPDPLYVRFYYSHPPASERLAALGLRR</sequence>
<dbReference type="InterPro" id="IPR032456">
    <property type="entry name" value="Peptidase_M48_N"/>
</dbReference>
<dbReference type="InterPro" id="IPR027057">
    <property type="entry name" value="CAXX_Prtase_1"/>
</dbReference>
<keyword evidence="2 13" id="KW-0645">Protease</keyword>
<evidence type="ECO:0000256" key="1">
    <source>
        <dbReference type="ARBA" id="ARBA00004477"/>
    </source>
</evidence>